<dbReference type="GO" id="GO:0005886">
    <property type="term" value="C:plasma membrane"/>
    <property type="evidence" value="ECO:0007669"/>
    <property type="project" value="UniProtKB-SubCell"/>
</dbReference>
<evidence type="ECO:0000313" key="8">
    <source>
        <dbReference type="Proteomes" id="UP000035352"/>
    </source>
</evidence>
<keyword evidence="4 6" id="KW-1133">Transmembrane helix</keyword>
<dbReference type="InterPro" id="IPR002994">
    <property type="entry name" value="Surf1/Shy1"/>
</dbReference>
<keyword evidence="5 6" id="KW-0472">Membrane</keyword>
<dbReference type="PATRIC" id="fig|413882.6.peg.1162"/>
<dbReference type="PANTHER" id="PTHR23427:SF2">
    <property type="entry name" value="SURFEIT LOCUS PROTEIN 1"/>
    <property type="match status" value="1"/>
</dbReference>
<evidence type="ECO:0000313" key="7">
    <source>
        <dbReference type="EMBL" id="AKJ27794.1"/>
    </source>
</evidence>
<dbReference type="InterPro" id="IPR045214">
    <property type="entry name" value="Surf1/Surf4"/>
</dbReference>
<comment type="similarity">
    <text evidence="2 6">Belongs to the SURF1 family.</text>
</comment>
<dbReference type="Pfam" id="PF02104">
    <property type="entry name" value="SURF1"/>
    <property type="match status" value="1"/>
</dbReference>
<sequence>MLGATLVGMAVTASLGRWQLDRAAQKEALKAAHERQAHLGPLGLNDRQPGELADGVEHYRPAVARGHWLADRTVFLDNRQMGGRPGFYVVTPLRLSGRPDAVLVQRGWVARDLVDRTRLPAVPTPPGEVEVRGHIAPPPAKLYEFSAVGGGAIRQNLDLRAFQQEIGVPLWPISLVQAASAANGTVPDDGLLRDWPRPAVDVHKHYGYAFQWFALCALMAGLYVWFQLLRPRLRRVR</sequence>
<evidence type="ECO:0000256" key="1">
    <source>
        <dbReference type="ARBA" id="ARBA00004370"/>
    </source>
</evidence>
<evidence type="ECO:0000256" key="5">
    <source>
        <dbReference type="ARBA" id="ARBA00023136"/>
    </source>
</evidence>
<reference evidence="7 8" key="1">
    <citation type="submission" date="2015-05" db="EMBL/GenBank/DDBJ databases">
        <authorList>
            <person name="Tang B."/>
            <person name="Yu Y."/>
        </authorList>
    </citation>
    <scope>NUCLEOTIDE SEQUENCE [LARGE SCALE GENOMIC DNA]</scope>
    <source>
        <strain evidence="7 8">DSM 7029</strain>
    </source>
</reference>
<dbReference type="EMBL" id="CP011371">
    <property type="protein sequence ID" value="AKJ27794.1"/>
    <property type="molecule type" value="Genomic_DNA"/>
</dbReference>
<accession>A0A0G3BEH6</accession>
<dbReference type="AlphaFoldDB" id="A0A0G3BEH6"/>
<dbReference type="PROSITE" id="PS50895">
    <property type="entry name" value="SURF1"/>
    <property type="match status" value="1"/>
</dbReference>
<keyword evidence="8" id="KW-1185">Reference proteome</keyword>
<keyword evidence="3 6" id="KW-0812">Transmembrane</keyword>
<comment type="subcellular location">
    <subcellularLocation>
        <location evidence="6">Cell membrane</location>
        <topology evidence="6">Multi-pass membrane protein</topology>
    </subcellularLocation>
    <subcellularLocation>
        <location evidence="1">Membrane</location>
    </subcellularLocation>
</comment>
<dbReference type="CDD" id="cd06662">
    <property type="entry name" value="SURF1"/>
    <property type="match status" value="1"/>
</dbReference>
<feature type="transmembrane region" description="Helical" evidence="6">
    <location>
        <begin position="206"/>
        <end position="226"/>
    </location>
</feature>
<protein>
    <recommendedName>
        <fullName evidence="6">SURF1-like protein</fullName>
    </recommendedName>
</protein>
<dbReference type="Proteomes" id="UP000035352">
    <property type="component" value="Chromosome"/>
</dbReference>
<name>A0A0G3BEH6_9BURK</name>
<dbReference type="PANTHER" id="PTHR23427">
    <property type="entry name" value="SURFEIT LOCUS PROTEIN"/>
    <property type="match status" value="1"/>
</dbReference>
<proteinExistence type="inferred from homology"/>
<organism evidence="7 8">
    <name type="scientific">Caldimonas brevitalea</name>
    <dbReference type="NCBI Taxonomy" id="413882"/>
    <lineage>
        <taxon>Bacteria</taxon>
        <taxon>Pseudomonadati</taxon>
        <taxon>Pseudomonadota</taxon>
        <taxon>Betaproteobacteria</taxon>
        <taxon>Burkholderiales</taxon>
        <taxon>Sphaerotilaceae</taxon>
        <taxon>Caldimonas</taxon>
    </lineage>
</organism>
<evidence type="ECO:0000256" key="6">
    <source>
        <dbReference type="RuleBase" id="RU363076"/>
    </source>
</evidence>
<comment type="caution">
    <text evidence="6">Lacks conserved residue(s) required for the propagation of feature annotation.</text>
</comment>
<evidence type="ECO:0000256" key="3">
    <source>
        <dbReference type="ARBA" id="ARBA00022692"/>
    </source>
</evidence>
<dbReference type="STRING" id="413882.AAW51_1103"/>
<dbReference type="KEGG" id="pbh:AAW51_1103"/>
<keyword evidence="6" id="KW-1003">Cell membrane</keyword>
<gene>
    <name evidence="7" type="ORF">AAW51_1103</name>
</gene>
<evidence type="ECO:0000256" key="2">
    <source>
        <dbReference type="ARBA" id="ARBA00007165"/>
    </source>
</evidence>
<evidence type="ECO:0000256" key="4">
    <source>
        <dbReference type="ARBA" id="ARBA00022989"/>
    </source>
</evidence>